<dbReference type="EMBL" id="JAIUJR010000001">
    <property type="protein sequence ID" value="MCA0131179.1"/>
    <property type="molecule type" value="Genomic_DNA"/>
</dbReference>
<reference evidence="3" key="1">
    <citation type="submission" date="2023-07" db="EMBL/GenBank/DDBJ databases">
        <authorList>
            <person name="Yue Y."/>
        </authorList>
    </citation>
    <scope>NUCLEOTIDE SEQUENCE [LARGE SCALE GENOMIC DNA]</scope>
    <source>
        <strain evidence="3">D23</strain>
    </source>
</reference>
<sequence>MIEIERKYLITSSKFKEEAVKHYAIKQGFLNSDPLRTVRVRLVNDKGIITVKGLSSDDGLARFEWEKEISAVEAESLIQLCEEGIIDKVRYEVKVGSHIIEVDEFFGDNEGLIIAEIELNSVDDKFEKPIWLGKEVTGDIKYYNSQLSKNPYKAWKL</sequence>
<keyword evidence="3" id="KW-1185">Reference proteome</keyword>
<organism evidence="2 3">
    <name type="scientific">Winogradskyella alexanderae</name>
    <dbReference type="NCBI Taxonomy" id="2877123"/>
    <lineage>
        <taxon>Bacteria</taxon>
        <taxon>Pseudomonadati</taxon>
        <taxon>Bacteroidota</taxon>
        <taxon>Flavobacteriia</taxon>
        <taxon>Flavobacteriales</taxon>
        <taxon>Flavobacteriaceae</taxon>
        <taxon>Winogradskyella</taxon>
    </lineage>
</organism>
<dbReference type="InterPro" id="IPR023577">
    <property type="entry name" value="CYTH_domain"/>
</dbReference>
<comment type="caution">
    <text evidence="2">The sequence shown here is derived from an EMBL/GenBank/DDBJ whole genome shotgun (WGS) entry which is preliminary data.</text>
</comment>
<dbReference type="PANTHER" id="PTHR40114">
    <property type="entry name" value="SLR0698 PROTEIN"/>
    <property type="match status" value="1"/>
</dbReference>
<feature type="domain" description="CYTH" evidence="1">
    <location>
        <begin position="1"/>
        <end position="149"/>
    </location>
</feature>
<dbReference type="SMART" id="SM01118">
    <property type="entry name" value="CYTH"/>
    <property type="match status" value="1"/>
</dbReference>
<proteinExistence type="predicted"/>
<dbReference type="Gene3D" id="2.40.320.10">
    <property type="entry name" value="Hypothetical Protein Pfu-838710-001"/>
    <property type="match status" value="1"/>
</dbReference>
<dbReference type="Pfam" id="PF01928">
    <property type="entry name" value="CYTH"/>
    <property type="match status" value="1"/>
</dbReference>
<evidence type="ECO:0000313" key="2">
    <source>
        <dbReference type="EMBL" id="MCA0131179.1"/>
    </source>
</evidence>
<evidence type="ECO:0000313" key="3">
    <source>
        <dbReference type="Proteomes" id="UP001198901"/>
    </source>
</evidence>
<dbReference type="InterPro" id="IPR033469">
    <property type="entry name" value="CYTH-like_dom_sf"/>
</dbReference>
<gene>
    <name evidence="2" type="ORF">LBU54_01180</name>
</gene>
<accession>A0ABS7XMF4</accession>
<dbReference type="PANTHER" id="PTHR40114:SF1">
    <property type="entry name" value="SLR0698 PROTEIN"/>
    <property type="match status" value="1"/>
</dbReference>
<dbReference type="PROSITE" id="PS51707">
    <property type="entry name" value="CYTH"/>
    <property type="match status" value="1"/>
</dbReference>
<dbReference type="Proteomes" id="UP001198901">
    <property type="component" value="Unassembled WGS sequence"/>
</dbReference>
<dbReference type="RefSeq" id="WP_224524326.1">
    <property type="nucleotide sequence ID" value="NZ_JAIUJR010000001.1"/>
</dbReference>
<dbReference type="PIRSF" id="PIRSF016487">
    <property type="entry name" value="CYTH_UCP016487"/>
    <property type="match status" value="1"/>
</dbReference>
<protein>
    <submittedName>
        <fullName evidence="2">CYTH domain-containing protein</fullName>
    </submittedName>
</protein>
<dbReference type="CDD" id="cd07891">
    <property type="entry name" value="CYTH-like_CthTTM-like_1"/>
    <property type="match status" value="1"/>
</dbReference>
<dbReference type="InterPro" id="IPR012042">
    <property type="entry name" value="NeuTTM/CthTTM-like"/>
</dbReference>
<name>A0ABS7XMF4_9FLAO</name>
<dbReference type="SUPFAM" id="SSF55154">
    <property type="entry name" value="CYTH-like phosphatases"/>
    <property type="match status" value="1"/>
</dbReference>
<evidence type="ECO:0000259" key="1">
    <source>
        <dbReference type="PROSITE" id="PS51707"/>
    </source>
</evidence>